<evidence type="ECO:0000313" key="3">
    <source>
        <dbReference type="EMBL" id="SHO51141.1"/>
    </source>
</evidence>
<protein>
    <submittedName>
        <fullName evidence="3">Short chain dehydrogenase</fullName>
    </submittedName>
</protein>
<dbReference type="SUPFAM" id="SSF51735">
    <property type="entry name" value="NAD(P)-binding Rossmann-fold domains"/>
    <property type="match status" value="1"/>
</dbReference>
<reference evidence="3 4" key="1">
    <citation type="submission" date="2016-12" db="EMBL/GenBank/DDBJ databases">
        <authorList>
            <person name="Song W.-J."/>
            <person name="Kurnit D.M."/>
        </authorList>
    </citation>
    <scope>NUCLEOTIDE SEQUENCE [LARGE SCALE GENOMIC DNA]</scope>
    <source>
        <strain evidence="3 4">DSM 18488</strain>
    </source>
</reference>
<dbReference type="Pfam" id="PF00106">
    <property type="entry name" value="adh_short"/>
    <property type="match status" value="1"/>
</dbReference>
<dbReference type="InterPro" id="IPR036291">
    <property type="entry name" value="NAD(P)-bd_dom_sf"/>
</dbReference>
<dbReference type="EMBL" id="FRFE01000023">
    <property type="protein sequence ID" value="SHO51141.1"/>
    <property type="molecule type" value="Genomic_DNA"/>
</dbReference>
<evidence type="ECO:0000256" key="1">
    <source>
        <dbReference type="ARBA" id="ARBA00006484"/>
    </source>
</evidence>
<accession>A0A1M7YEY3</accession>
<keyword evidence="4" id="KW-1185">Reference proteome</keyword>
<dbReference type="PANTHER" id="PTHR48107:SF16">
    <property type="entry name" value="NADPH-DEPENDENT ALDEHYDE REDUCTASE 1, CHLOROPLASTIC"/>
    <property type="match status" value="1"/>
</dbReference>
<dbReference type="STRING" id="1121416.SAMN02745220_03867"/>
<gene>
    <name evidence="3" type="ORF">SAMN02745220_03867</name>
</gene>
<sequence length="71" mass="7629">MEITLTNKTAFVTGGNIGIGRAVSLALARSGADVALTYHSHREEGEKTAEAISRLGGKPIRIIWMQPTVHK</sequence>
<dbReference type="Proteomes" id="UP000184603">
    <property type="component" value="Unassembled WGS sequence"/>
</dbReference>
<comment type="similarity">
    <text evidence="1">Belongs to the short-chain dehydrogenases/reductases (SDR) family.</text>
</comment>
<evidence type="ECO:0000256" key="2">
    <source>
        <dbReference type="ARBA" id="ARBA00023002"/>
    </source>
</evidence>
<organism evidence="3 4">
    <name type="scientific">Desulfopila aestuarii DSM 18488</name>
    <dbReference type="NCBI Taxonomy" id="1121416"/>
    <lineage>
        <taxon>Bacteria</taxon>
        <taxon>Pseudomonadati</taxon>
        <taxon>Thermodesulfobacteriota</taxon>
        <taxon>Desulfobulbia</taxon>
        <taxon>Desulfobulbales</taxon>
        <taxon>Desulfocapsaceae</taxon>
        <taxon>Desulfopila</taxon>
    </lineage>
</organism>
<dbReference type="GO" id="GO:0016614">
    <property type="term" value="F:oxidoreductase activity, acting on CH-OH group of donors"/>
    <property type="evidence" value="ECO:0007669"/>
    <property type="project" value="UniProtKB-ARBA"/>
</dbReference>
<name>A0A1M7YEY3_9BACT</name>
<keyword evidence="2" id="KW-0560">Oxidoreductase</keyword>
<dbReference type="InterPro" id="IPR002347">
    <property type="entry name" value="SDR_fam"/>
</dbReference>
<dbReference type="Gene3D" id="3.40.50.720">
    <property type="entry name" value="NAD(P)-binding Rossmann-like Domain"/>
    <property type="match status" value="1"/>
</dbReference>
<dbReference type="AlphaFoldDB" id="A0A1M7YEY3"/>
<dbReference type="PANTHER" id="PTHR48107">
    <property type="entry name" value="NADPH-DEPENDENT ALDEHYDE REDUCTASE-LIKE PROTEIN, CHLOROPLASTIC-RELATED"/>
    <property type="match status" value="1"/>
</dbReference>
<evidence type="ECO:0000313" key="4">
    <source>
        <dbReference type="Proteomes" id="UP000184603"/>
    </source>
</evidence>
<proteinExistence type="inferred from homology"/>